<evidence type="ECO:0008006" key="4">
    <source>
        <dbReference type="Google" id="ProtNLM"/>
    </source>
</evidence>
<evidence type="ECO:0000313" key="2">
    <source>
        <dbReference type="EMBL" id="GAA3259375.1"/>
    </source>
</evidence>
<dbReference type="Proteomes" id="UP001500728">
    <property type="component" value="Unassembled WGS sequence"/>
</dbReference>
<evidence type="ECO:0000313" key="3">
    <source>
        <dbReference type="Proteomes" id="UP001500728"/>
    </source>
</evidence>
<sequence>MRVAVRRDQRQEGAGHVMRTRSGRASARGRVSDRGADSGGERYAAEWTLDGRWLVLGKDGRLSAYARSRDGLLRWTETRPGGPHWSAPELFAVPDLTHLSVVQGADTYVHFLGRRARGGDGPVAVDVVHAIQYQTARPVTEWRSVGNPHKDQERAARLGAPVGVVSASGRVHVLVPNAGGGLMLRREGADGRWEAWADLKGSGVRDGVAALAHASGRVEVLAGNRAHTLRWSQAKADGALGQEPNIALRVTPGTLTLLETAPDRATYYWADLDTGGLLAHRHGGWVIPLGQVTTGDGIAALRTVLDGYDCTVLAHRGPDGHVMLAACGTENEGGGLWWSPTGGSGTGAPALALDGHGRVVLAVIGQDGALHVARQAEGPGLSLDPAVRV</sequence>
<evidence type="ECO:0000256" key="1">
    <source>
        <dbReference type="SAM" id="MobiDB-lite"/>
    </source>
</evidence>
<gene>
    <name evidence="2" type="ORF">GCM10010469_24890</name>
</gene>
<feature type="compositionally biased region" description="Basic and acidic residues" evidence="1">
    <location>
        <begin position="1"/>
        <end position="13"/>
    </location>
</feature>
<accession>A0ABP6QZB6</accession>
<feature type="region of interest" description="Disordered" evidence="1">
    <location>
        <begin position="1"/>
        <end position="38"/>
    </location>
</feature>
<proteinExistence type="predicted"/>
<dbReference type="EMBL" id="BAAAUW010000009">
    <property type="protein sequence ID" value="GAA3259375.1"/>
    <property type="molecule type" value="Genomic_DNA"/>
</dbReference>
<dbReference type="SUPFAM" id="SSF89372">
    <property type="entry name" value="Fucose-specific lectin"/>
    <property type="match status" value="1"/>
</dbReference>
<organism evidence="2 3">
    <name type="scientific">Streptomyces labedae</name>
    <dbReference type="NCBI Taxonomy" id="285569"/>
    <lineage>
        <taxon>Bacteria</taxon>
        <taxon>Bacillati</taxon>
        <taxon>Actinomycetota</taxon>
        <taxon>Actinomycetes</taxon>
        <taxon>Kitasatosporales</taxon>
        <taxon>Streptomycetaceae</taxon>
        <taxon>Streptomyces</taxon>
    </lineage>
</organism>
<reference evidence="3" key="1">
    <citation type="journal article" date="2019" name="Int. J. Syst. Evol. Microbiol.">
        <title>The Global Catalogue of Microorganisms (GCM) 10K type strain sequencing project: providing services to taxonomists for standard genome sequencing and annotation.</title>
        <authorList>
            <consortium name="The Broad Institute Genomics Platform"/>
            <consortium name="The Broad Institute Genome Sequencing Center for Infectious Disease"/>
            <person name="Wu L."/>
            <person name="Ma J."/>
        </authorList>
    </citation>
    <scope>NUCLEOTIDE SEQUENCE [LARGE SCALE GENOMIC DNA]</scope>
    <source>
        <strain evidence="3">JCM 9381</strain>
    </source>
</reference>
<comment type="caution">
    <text evidence="2">The sequence shown here is derived from an EMBL/GenBank/DDBJ whole genome shotgun (WGS) entry which is preliminary data.</text>
</comment>
<keyword evidence="3" id="KW-1185">Reference proteome</keyword>
<name>A0ABP6QZB6_9ACTN</name>
<protein>
    <recommendedName>
        <fullName evidence="4">PQQ-binding-like beta-propeller repeat protein</fullName>
    </recommendedName>
</protein>